<evidence type="ECO:0000313" key="2">
    <source>
        <dbReference type="Proteomes" id="UP001172386"/>
    </source>
</evidence>
<proteinExistence type="predicted"/>
<sequence>MKCAKWRKLISSTVLTRSSQTLSVVGTNAYIYGGELRSREPVDSDVHIVDLRAGSFADRILSSSTRTTKAPQPRVGSASTILHGKIYIFSGRGGVAMAPIEEGGSFWVFDPSGQTWAQITPENSQLPYPVGRSYHTLASNGKDTIYVHAGCPEKGRLNDLWAFKVFERKWTELSPAPEPARGGTSMTFSTGKLFRMNGFDGKNEQGGSLDIFDPLKNAWSTISYCPDGVSGPSARSVSCLLPLVISDRSTLLTMFGEGNPSNLGHQGAGKMLADVWTFDIESRTWNKVQIEGEELPVARGWFDADVVQDSPRPCIVVHGGLAESNERLDDLWLLDF</sequence>
<reference evidence="1" key="1">
    <citation type="submission" date="2022-10" db="EMBL/GenBank/DDBJ databases">
        <title>Culturing micro-colonial fungi from biological soil crusts in the Mojave desert and describing Neophaeococcomyces mojavensis, and introducing the new genera and species Taxawa tesnikishii.</title>
        <authorList>
            <person name="Kurbessoian T."/>
            <person name="Stajich J.E."/>
        </authorList>
    </citation>
    <scope>NUCLEOTIDE SEQUENCE</scope>
    <source>
        <strain evidence="1">JES_112</strain>
    </source>
</reference>
<gene>
    <name evidence="1" type="ORF">H2198_002252</name>
</gene>
<dbReference type="Proteomes" id="UP001172386">
    <property type="component" value="Unassembled WGS sequence"/>
</dbReference>
<accession>A0ACC3AFJ9</accession>
<keyword evidence="2" id="KW-1185">Reference proteome</keyword>
<organism evidence="1 2">
    <name type="scientific">Neophaeococcomyces mojaviensis</name>
    <dbReference type="NCBI Taxonomy" id="3383035"/>
    <lineage>
        <taxon>Eukaryota</taxon>
        <taxon>Fungi</taxon>
        <taxon>Dikarya</taxon>
        <taxon>Ascomycota</taxon>
        <taxon>Pezizomycotina</taxon>
        <taxon>Eurotiomycetes</taxon>
        <taxon>Chaetothyriomycetidae</taxon>
        <taxon>Chaetothyriales</taxon>
        <taxon>Chaetothyriales incertae sedis</taxon>
        <taxon>Neophaeococcomyces</taxon>
    </lineage>
</organism>
<evidence type="ECO:0000313" key="1">
    <source>
        <dbReference type="EMBL" id="KAJ9660907.1"/>
    </source>
</evidence>
<protein>
    <submittedName>
        <fullName evidence="1">Uncharacterized protein</fullName>
    </submittedName>
</protein>
<name>A0ACC3AFJ9_9EURO</name>
<comment type="caution">
    <text evidence="1">The sequence shown here is derived from an EMBL/GenBank/DDBJ whole genome shotgun (WGS) entry which is preliminary data.</text>
</comment>
<dbReference type="EMBL" id="JAPDRQ010000027">
    <property type="protein sequence ID" value="KAJ9660907.1"/>
    <property type="molecule type" value="Genomic_DNA"/>
</dbReference>